<evidence type="ECO:0000313" key="7">
    <source>
        <dbReference type="EMBL" id="KAJ0396738.1"/>
    </source>
</evidence>
<dbReference type="InterPro" id="IPR037274">
    <property type="entry name" value="Znf_CHY_sf"/>
</dbReference>
<dbReference type="InterPro" id="IPR052604">
    <property type="entry name" value="Mito_Tim_assembly_helper"/>
</dbReference>
<accession>A0AAD5Q6M0</accession>
<proteinExistence type="predicted"/>
<evidence type="ECO:0000259" key="6">
    <source>
        <dbReference type="PROSITE" id="PS51266"/>
    </source>
</evidence>
<feature type="region of interest" description="Disordered" evidence="5">
    <location>
        <begin position="92"/>
        <end position="111"/>
    </location>
</feature>
<gene>
    <name evidence="7" type="ORF">P43SY_009693</name>
</gene>
<dbReference type="GO" id="GO:0008270">
    <property type="term" value="F:zinc ion binding"/>
    <property type="evidence" value="ECO:0007669"/>
    <property type="project" value="UniProtKB-KW"/>
</dbReference>
<dbReference type="PANTHER" id="PTHR28082">
    <property type="entry name" value="ZINC FINGER PROTEIN"/>
    <property type="match status" value="1"/>
</dbReference>
<keyword evidence="1" id="KW-0479">Metal-binding</keyword>
<sequence length="111" mass="12611">MCQHIANVQAPCCKRWFDCGECHFELSDHALVAAPELVFLCKRCRQPFRKDLVAFGVEDERCRQPFRKDLVAFGVEDEVCPHCENPLVVPVELPGSSSKEQGDHLTLQEAR</sequence>
<reference evidence="7" key="1">
    <citation type="submission" date="2021-12" db="EMBL/GenBank/DDBJ databases">
        <title>Prjna785345.</title>
        <authorList>
            <person name="Rujirawat T."/>
            <person name="Krajaejun T."/>
        </authorList>
    </citation>
    <scope>NUCLEOTIDE SEQUENCE</scope>
    <source>
        <strain evidence="7">Pi057C3</strain>
    </source>
</reference>
<name>A0AAD5Q6M0_PYTIN</name>
<dbReference type="PROSITE" id="PS51266">
    <property type="entry name" value="ZF_CHY"/>
    <property type="match status" value="1"/>
</dbReference>
<protein>
    <recommendedName>
        <fullName evidence="6">CHY-type domain-containing protein</fullName>
    </recommendedName>
</protein>
<feature type="domain" description="CHY-type" evidence="6">
    <location>
        <begin position="1"/>
        <end position="64"/>
    </location>
</feature>
<dbReference type="EMBL" id="JAKCXM010000281">
    <property type="protein sequence ID" value="KAJ0396738.1"/>
    <property type="molecule type" value="Genomic_DNA"/>
</dbReference>
<evidence type="ECO:0000256" key="5">
    <source>
        <dbReference type="SAM" id="MobiDB-lite"/>
    </source>
</evidence>
<evidence type="ECO:0000256" key="2">
    <source>
        <dbReference type="ARBA" id="ARBA00022771"/>
    </source>
</evidence>
<dbReference type="SUPFAM" id="SSF161219">
    <property type="entry name" value="CHY zinc finger-like"/>
    <property type="match status" value="1"/>
</dbReference>
<comment type="caution">
    <text evidence="7">The sequence shown here is derived from an EMBL/GenBank/DDBJ whole genome shotgun (WGS) entry which is preliminary data.</text>
</comment>
<keyword evidence="3" id="KW-0862">Zinc</keyword>
<evidence type="ECO:0000313" key="8">
    <source>
        <dbReference type="Proteomes" id="UP001209570"/>
    </source>
</evidence>
<organism evidence="7 8">
    <name type="scientific">Pythium insidiosum</name>
    <name type="common">Pythiosis disease agent</name>
    <dbReference type="NCBI Taxonomy" id="114742"/>
    <lineage>
        <taxon>Eukaryota</taxon>
        <taxon>Sar</taxon>
        <taxon>Stramenopiles</taxon>
        <taxon>Oomycota</taxon>
        <taxon>Peronosporomycetes</taxon>
        <taxon>Pythiales</taxon>
        <taxon>Pythiaceae</taxon>
        <taxon>Pythium</taxon>
    </lineage>
</organism>
<evidence type="ECO:0000256" key="3">
    <source>
        <dbReference type="ARBA" id="ARBA00022833"/>
    </source>
</evidence>
<dbReference type="Proteomes" id="UP001209570">
    <property type="component" value="Unassembled WGS sequence"/>
</dbReference>
<keyword evidence="2 4" id="KW-0863">Zinc-finger</keyword>
<keyword evidence="8" id="KW-1185">Reference proteome</keyword>
<dbReference type="Pfam" id="PF05495">
    <property type="entry name" value="zf-CHY"/>
    <property type="match status" value="1"/>
</dbReference>
<evidence type="ECO:0000256" key="1">
    <source>
        <dbReference type="ARBA" id="ARBA00022723"/>
    </source>
</evidence>
<evidence type="ECO:0000256" key="4">
    <source>
        <dbReference type="PROSITE-ProRule" id="PRU00601"/>
    </source>
</evidence>
<dbReference type="AlphaFoldDB" id="A0AAD5Q6M0"/>
<dbReference type="PANTHER" id="PTHR28082:SF2">
    <property type="entry name" value="CHY-TYPE DOMAIN-CONTAINING PROTEIN"/>
    <property type="match status" value="1"/>
</dbReference>
<dbReference type="GO" id="GO:0045041">
    <property type="term" value="P:protein import into mitochondrial intermembrane space"/>
    <property type="evidence" value="ECO:0007669"/>
    <property type="project" value="TreeGrafter"/>
</dbReference>
<dbReference type="InterPro" id="IPR008913">
    <property type="entry name" value="Znf_CHY"/>
</dbReference>
<dbReference type="GO" id="GO:0005758">
    <property type="term" value="C:mitochondrial intermembrane space"/>
    <property type="evidence" value="ECO:0007669"/>
    <property type="project" value="TreeGrafter"/>
</dbReference>